<dbReference type="Pfam" id="PF00561">
    <property type="entry name" value="Abhydrolase_1"/>
    <property type="match status" value="1"/>
</dbReference>
<dbReference type="AlphaFoldDB" id="A0A1H1AZ81"/>
<evidence type="ECO:0000259" key="1">
    <source>
        <dbReference type="Pfam" id="PF00561"/>
    </source>
</evidence>
<dbReference type="STRING" id="47312.SAMN04489765_0456"/>
<dbReference type="InterPro" id="IPR000073">
    <property type="entry name" value="AB_hydrolase_1"/>
</dbReference>
<dbReference type="PANTHER" id="PTHR43798:SF33">
    <property type="entry name" value="HYDROLASE, PUTATIVE (AFU_ORTHOLOGUE AFUA_2G14860)-RELATED"/>
    <property type="match status" value="1"/>
</dbReference>
<proteinExistence type="predicted"/>
<dbReference type="PRINTS" id="PR00412">
    <property type="entry name" value="EPOXHYDRLASE"/>
</dbReference>
<gene>
    <name evidence="2" type="ORF">SAMN04489765_0456</name>
</gene>
<feature type="domain" description="AB hydrolase-1" evidence="1">
    <location>
        <begin position="38"/>
        <end position="294"/>
    </location>
</feature>
<dbReference type="SUPFAM" id="SSF53474">
    <property type="entry name" value="alpha/beta-Hydrolases"/>
    <property type="match status" value="1"/>
</dbReference>
<dbReference type="Gene3D" id="3.40.50.1820">
    <property type="entry name" value="alpha/beta hydrolase"/>
    <property type="match status" value="1"/>
</dbReference>
<sequence>MEIFKPEEVVVMIDADVAALRRASVDLTLLTWGTPGDPLVLLLHGFPDSAHTWDRLGPELAANGRYVVAPFTRGYAPSGLARDDDYSLVSLIDDVVAVHRWAGGDARAVLIGHDWGGAIADAAAAAHPDLFERVVLIAIPPLPAILALSGPAHFRAALRQLPRSWYMPVLNVPILSDLLGRRLIDRLWSSWRHSPDRDARGNAHAALPDRRRRRAAFSYYRALWNPCFHRRRRELPRQWNLLRSRRSVPTLLIQGADDTCGLASTSAHALDHLPPGSRRTVVPDSGHFAHLDQPDAISRCILGYLKGTSRDHT</sequence>
<dbReference type="Proteomes" id="UP000183053">
    <property type="component" value="Unassembled WGS sequence"/>
</dbReference>
<evidence type="ECO:0000313" key="3">
    <source>
        <dbReference type="Proteomes" id="UP000183053"/>
    </source>
</evidence>
<keyword evidence="3" id="KW-1185">Reference proteome</keyword>
<protein>
    <submittedName>
        <fullName evidence="2">Pimeloyl-ACP methyl ester carboxylesterase</fullName>
    </submittedName>
</protein>
<dbReference type="RefSeq" id="WP_068564932.1">
    <property type="nucleotide sequence ID" value="NZ_FNLF01000002.1"/>
</dbReference>
<dbReference type="InterPro" id="IPR029058">
    <property type="entry name" value="AB_hydrolase_fold"/>
</dbReference>
<evidence type="ECO:0000313" key="2">
    <source>
        <dbReference type="EMBL" id="SDQ44942.1"/>
    </source>
</evidence>
<dbReference type="GO" id="GO:0046464">
    <property type="term" value="P:acylglycerol catabolic process"/>
    <property type="evidence" value="ECO:0007669"/>
    <property type="project" value="TreeGrafter"/>
</dbReference>
<dbReference type="EMBL" id="FNLF01000002">
    <property type="protein sequence ID" value="SDQ44942.1"/>
    <property type="molecule type" value="Genomic_DNA"/>
</dbReference>
<dbReference type="GO" id="GO:0047372">
    <property type="term" value="F:monoacylglycerol lipase activity"/>
    <property type="evidence" value="ECO:0007669"/>
    <property type="project" value="TreeGrafter"/>
</dbReference>
<dbReference type="InterPro" id="IPR000639">
    <property type="entry name" value="Epox_hydrolase-like"/>
</dbReference>
<organism evidence="2 3">
    <name type="scientific">Tsukamurella pulmonis</name>
    <dbReference type="NCBI Taxonomy" id="47312"/>
    <lineage>
        <taxon>Bacteria</taxon>
        <taxon>Bacillati</taxon>
        <taxon>Actinomycetota</taxon>
        <taxon>Actinomycetes</taxon>
        <taxon>Mycobacteriales</taxon>
        <taxon>Tsukamurellaceae</taxon>
        <taxon>Tsukamurella</taxon>
    </lineage>
</organism>
<dbReference type="InterPro" id="IPR050266">
    <property type="entry name" value="AB_hydrolase_sf"/>
</dbReference>
<reference evidence="3" key="1">
    <citation type="submission" date="2016-10" db="EMBL/GenBank/DDBJ databases">
        <authorList>
            <person name="Varghese N."/>
            <person name="Submissions S."/>
        </authorList>
    </citation>
    <scope>NUCLEOTIDE SEQUENCE [LARGE SCALE GENOMIC DNA]</scope>
    <source>
        <strain evidence="3">DSM 44142</strain>
    </source>
</reference>
<accession>A0A1H1AZ81</accession>
<dbReference type="PANTHER" id="PTHR43798">
    <property type="entry name" value="MONOACYLGLYCEROL LIPASE"/>
    <property type="match status" value="1"/>
</dbReference>
<dbReference type="GO" id="GO:0016020">
    <property type="term" value="C:membrane"/>
    <property type="evidence" value="ECO:0007669"/>
    <property type="project" value="TreeGrafter"/>
</dbReference>
<name>A0A1H1AZ81_9ACTN</name>